<sequence length="59" mass="6289">MRRRRVGCRASWPVAACDPALRIPGVTPDQRTAILAEAERICAYTNATAGHVGLDIVAA</sequence>
<reference evidence="2" key="1">
    <citation type="journal article" date="2019" name="Int. J. Syst. Evol. Microbiol.">
        <title>The Global Catalogue of Microorganisms (GCM) 10K type strain sequencing project: providing services to taxonomists for standard genome sequencing and annotation.</title>
        <authorList>
            <consortium name="The Broad Institute Genomics Platform"/>
            <consortium name="The Broad Institute Genome Sequencing Center for Infectious Disease"/>
            <person name="Wu L."/>
            <person name="Ma J."/>
        </authorList>
    </citation>
    <scope>NUCLEOTIDE SEQUENCE [LARGE SCALE GENOMIC DNA]</scope>
    <source>
        <strain evidence="2">CGMCC 1.16855</strain>
    </source>
</reference>
<dbReference type="EMBL" id="JBHRSB010000007">
    <property type="protein sequence ID" value="MFC3002684.1"/>
    <property type="molecule type" value="Genomic_DNA"/>
</dbReference>
<protein>
    <submittedName>
        <fullName evidence="1">Uncharacterized protein</fullName>
    </submittedName>
</protein>
<name>A0ABV7C2C9_9PROT</name>
<dbReference type="Proteomes" id="UP001595420">
    <property type="component" value="Unassembled WGS sequence"/>
</dbReference>
<organism evidence="1 2">
    <name type="scientific">Falsiroseomonas tokyonensis</name>
    <dbReference type="NCBI Taxonomy" id="430521"/>
    <lineage>
        <taxon>Bacteria</taxon>
        <taxon>Pseudomonadati</taxon>
        <taxon>Pseudomonadota</taxon>
        <taxon>Alphaproteobacteria</taxon>
        <taxon>Acetobacterales</taxon>
        <taxon>Roseomonadaceae</taxon>
        <taxon>Falsiroseomonas</taxon>
    </lineage>
</organism>
<gene>
    <name evidence="1" type="ORF">ACFOD3_22480</name>
</gene>
<evidence type="ECO:0000313" key="1">
    <source>
        <dbReference type="EMBL" id="MFC3002684.1"/>
    </source>
</evidence>
<evidence type="ECO:0000313" key="2">
    <source>
        <dbReference type="Proteomes" id="UP001595420"/>
    </source>
</evidence>
<proteinExistence type="predicted"/>
<comment type="caution">
    <text evidence="1">The sequence shown here is derived from an EMBL/GenBank/DDBJ whole genome shotgun (WGS) entry which is preliminary data.</text>
</comment>
<keyword evidence="2" id="KW-1185">Reference proteome</keyword>
<accession>A0ABV7C2C9</accession>
<dbReference type="RefSeq" id="WP_216838778.1">
    <property type="nucleotide sequence ID" value="NZ_JAFNJS010000007.1"/>
</dbReference>